<evidence type="ECO:0000313" key="1">
    <source>
        <dbReference type="EMBL" id="CRZ04279.1"/>
    </source>
</evidence>
<name>A0A0H5R7Q0_9EUKA</name>
<dbReference type="AlphaFoldDB" id="A0A0H5R7Q0"/>
<sequence>MSYFPRVNMLIEVLQKMGFCRIKQRITKSSSSQDGACSNGNIEPTSSGIAVVNCSPGPDRVSVPETFALSADAVLSNQPIEQLPSTPWSQAECSTRNIDHTVNDNHSVGCILDNQGFQRCHAWAKQKSGYSKFDGKVAKKVANSSYKQDALTFDNCF</sequence>
<proteinExistence type="predicted"/>
<protein>
    <submittedName>
        <fullName evidence="1">Uncharacterized protein</fullName>
    </submittedName>
</protein>
<organism evidence="1">
    <name type="scientific">Spongospora subterranea</name>
    <dbReference type="NCBI Taxonomy" id="70186"/>
    <lineage>
        <taxon>Eukaryota</taxon>
        <taxon>Sar</taxon>
        <taxon>Rhizaria</taxon>
        <taxon>Endomyxa</taxon>
        <taxon>Phytomyxea</taxon>
        <taxon>Plasmodiophorida</taxon>
        <taxon>Plasmodiophoridae</taxon>
        <taxon>Spongospora</taxon>
    </lineage>
</organism>
<accession>A0A0H5R7Q0</accession>
<dbReference type="EMBL" id="HACM01003837">
    <property type="protein sequence ID" value="CRZ04279.1"/>
    <property type="molecule type" value="Transcribed_RNA"/>
</dbReference>
<reference evidence="1" key="1">
    <citation type="submission" date="2015-04" db="EMBL/GenBank/DDBJ databases">
        <title>The genome sequence of the plant pathogenic Rhizarian Plasmodiophora brassicae reveals insights in its biotrophic life cycle and the origin of chitin synthesis.</title>
        <authorList>
            <person name="Schwelm A."/>
            <person name="Fogelqvist J."/>
            <person name="Knaust A."/>
            <person name="Julke S."/>
            <person name="Lilja T."/>
            <person name="Dhandapani V."/>
            <person name="Bonilla-Rosso G."/>
            <person name="Karlsson M."/>
            <person name="Shevchenko A."/>
            <person name="Choi S.R."/>
            <person name="Kim H.G."/>
            <person name="Park J.Y."/>
            <person name="Lim Y.P."/>
            <person name="Ludwig-Muller J."/>
            <person name="Dixelius C."/>
        </authorList>
    </citation>
    <scope>NUCLEOTIDE SEQUENCE</scope>
    <source>
        <tissue evidence="1">Potato root galls</tissue>
    </source>
</reference>